<dbReference type="RefSeq" id="WP_245029835.1">
    <property type="nucleotide sequence ID" value="NZ_CP095075.1"/>
</dbReference>
<dbReference type="EMBL" id="CP095075">
    <property type="protein sequence ID" value="UOR10637.1"/>
    <property type="molecule type" value="Genomic_DNA"/>
</dbReference>
<organism evidence="2 3">
    <name type="scientific">Halobacillus amylolyticus</name>
    <dbReference type="NCBI Taxonomy" id="2932259"/>
    <lineage>
        <taxon>Bacteria</taxon>
        <taxon>Bacillati</taxon>
        <taxon>Bacillota</taxon>
        <taxon>Bacilli</taxon>
        <taxon>Bacillales</taxon>
        <taxon>Bacillaceae</taxon>
        <taxon>Halobacillus</taxon>
    </lineage>
</organism>
<accession>A0ABY4H7H8</accession>
<name>A0ABY4H7H8_9BACI</name>
<reference evidence="2" key="1">
    <citation type="submission" date="2022-04" db="EMBL/GenBank/DDBJ databases">
        <title>Halobacillus sp. isolated from saltern.</title>
        <authorList>
            <person name="Won M."/>
            <person name="Lee C.-M."/>
            <person name="Woen H.-Y."/>
            <person name="Kwon S.-W."/>
        </authorList>
    </citation>
    <scope>NUCLEOTIDE SEQUENCE</scope>
    <source>
        <strain evidence="2">SSHM10-5</strain>
    </source>
</reference>
<sequence length="403" mass="47457">MKLKTFIELSNKFFTDYFKSIFKGVITKQITLQDEGNLLFPNIALYTETDDHFILELFGATKGFTNLNTKKHKEKSTQRYLYQFDTESHHKGNGVLNFNGDNIEIRDFLVSTPYDVKELDRRFKFHNRWSTKFIKESSENGALISFGDDFGSAFIENCVLVNRFNEFYRVKQITSMIIVDKSKSAHKYKRLLNSKLKWPVNSTNELYGVRYKQGEKLEKELISSQFINTFLVPGLRETTIGDFLNENPSFLKTALTCEGFLYEKEFEWKKGNPDPSEKFINPDFMVKRSDGFYDICDLKTPKLDKEKLTTRTHKRRGFVTYIDEGTSQLANYKEYFEFDLNKEYAQQIYDVRVKEPSLYLIVGNYENLDAEELREASRKLSKDFKIIDFDTLNSLFLNKRFNE</sequence>
<evidence type="ECO:0000313" key="3">
    <source>
        <dbReference type="Proteomes" id="UP000830326"/>
    </source>
</evidence>
<gene>
    <name evidence="2" type="ORF">MUO15_13330</name>
</gene>
<dbReference type="InterPro" id="IPR025359">
    <property type="entry name" value="SduA_C"/>
</dbReference>
<dbReference type="Pfam" id="PF14082">
    <property type="entry name" value="SduA_C"/>
    <property type="match status" value="1"/>
</dbReference>
<dbReference type="Proteomes" id="UP000830326">
    <property type="component" value="Chromosome"/>
</dbReference>
<evidence type="ECO:0000259" key="1">
    <source>
        <dbReference type="Pfam" id="PF14082"/>
    </source>
</evidence>
<evidence type="ECO:0000313" key="2">
    <source>
        <dbReference type="EMBL" id="UOR10637.1"/>
    </source>
</evidence>
<protein>
    <submittedName>
        <fullName evidence="2">DUF4263 domain-containing protein</fullName>
    </submittedName>
</protein>
<keyword evidence="3" id="KW-1185">Reference proteome</keyword>
<proteinExistence type="predicted"/>
<feature type="domain" description="Shedu protein SduA C-terminal" evidence="1">
    <location>
        <begin position="237"/>
        <end position="392"/>
    </location>
</feature>